<dbReference type="SUPFAM" id="SSF81606">
    <property type="entry name" value="PP2C-like"/>
    <property type="match status" value="1"/>
</dbReference>
<evidence type="ECO:0000256" key="4">
    <source>
        <dbReference type="SAM" id="MobiDB-lite"/>
    </source>
</evidence>
<dbReference type="GO" id="GO:0007018">
    <property type="term" value="P:microtubule-based movement"/>
    <property type="evidence" value="ECO:0007669"/>
    <property type="project" value="InterPro"/>
</dbReference>
<reference evidence="7" key="2">
    <citation type="submission" date="2019-06" db="EMBL/GenBank/DDBJ databases">
        <title>Genomics analysis of Aphanomyces spp. identifies a new class of oomycete effector associated with host adaptation.</title>
        <authorList>
            <person name="Gaulin E."/>
        </authorList>
    </citation>
    <scope>NUCLEOTIDE SEQUENCE</scope>
    <source>
        <strain evidence="7">CBS 578.67</strain>
    </source>
</reference>
<dbReference type="Gene3D" id="3.60.40.10">
    <property type="entry name" value="PPM-type phosphatase domain"/>
    <property type="match status" value="1"/>
</dbReference>
<dbReference type="PROSITE" id="PS51746">
    <property type="entry name" value="PPM_2"/>
    <property type="match status" value="1"/>
</dbReference>
<feature type="domain" description="PPM-type phosphatase" evidence="6">
    <location>
        <begin position="4"/>
        <end position="307"/>
    </location>
</feature>
<evidence type="ECO:0000259" key="5">
    <source>
        <dbReference type="PROSITE" id="PS50067"/>
    </source>
</evidence>
<keyword evidence="1" id="KW-0175">Coiled coil</keyword>
<gene>
    <name evidence="8" type="primary">Aste57867_18674</name>
    <name evidence="7" type="ORF">As57867_018612</name>
    <name evidence="8" type="ORF">ASTE57867_18674</name>
</gene>
<dbReference type="InterPro" id="IPR001752">
    <property type="entry name" value="Kinesin_motor_dom"/>
</dbReference>
<dbReference type="SMART" id="SM00129">
    <property type="entry name" value="KISc"/>
    <property type="match status" value="1"/>
</dbReference>
<dbReference type="CDD" id="cd00143">
    <property type="entry name" value="PP2Cc"/>
    <property type="match status" value="1"/>
</dbReference>
<evidence type="ECO:0000256" key="1">
    <source>
        <dbReference type="ARBA" id="ARBA00023054"/>
    </source>
</evidence>
<dbReference type="Proteomes" id="UP000332933">
    <property type="component" value="Unassembled WGS sequence"/>
</dbReference>
<sequence>MRLSFGATTDVGNCRALNEDKCQIYRDLPIAPTDFARRRSAIAMFDGHGGLRAASFLEAHFDLFFCADPHYGADTTQALQGCIRALDAKFLELARQKKWPFDGSTLAVVVIETMDTTTRVTTANVGDSRAVLFSAPPRRVTQLTMDQKPDRPDEVTRVYEGGGFVAFRNHYRARESSLGRPQQFLRRIHDMWTHKMTRKPLRVYPGGLACSRSIGDLDCKQTGLVIADAECASVDVTPSEIAVVVASDGVWEVVTNDVAAQCIEKALHRTASAAPNTQAEAVSADIVAMAKKQPHSTDNITAVVAVFRLFKFRRATSADMDGFPDRAHVCVRIRPLLRHEREHDNTKHAWTWHKNTLSQQIFPAQGRPSSEDNAAEKRKKDKPTAYTFDNLFLPETPTSMVYSLVAKGVVENATMRGYNGVIAAYGQANSGKTHSLKGKTGVIGYALRDIFQHVANERLSAEFVIRVACVEIRNEVLQDLLDTSLSSTHAAAVKDEPVLNLTHALALIDAALAKQERTRTHQTHTVLRITLERQAKATRDSHASSGIQVSTLHFVDLAASESVRAKDKRAINKSLLAFGHILWKMSGNDVDQAHLPYDDSQLTRFLRPSLGPHAALALVCTVAPSVGALAETHETLKFAGRMQRIQCLLQRDDVGFDVAASFMDTFRHEIEHLRVVLDQTQVAASEVSSDGPIEVDESDVETKRAALHNLHRVILNSHEVEFDQHSSNRSTQSSSHDDDDAAIHSATLQILRNHVQRLSIPADDELELLQGLTVLERTYQKALVRRDSSSMDATKYTLPC</sequence>
<comment type="similarity">
    <text evidence="3">Belongs to the TRAFAC class myosin-kinesin ATPase superfamily. Kinesin family.</text>
</comment>
<reference evidence="8 9" key="1">
    <citation type="submission" date="2019-03" db="EMBL/GenBank/DDBJ databases">
        <authorList>
            <person name="Gaulin E."/>
            <person name="Dumas B."/>
        </authorList>
    </citation>
    <scope>NUCLEOTIDE SEQUENCE [LARGE SCALE GENOMIC DNA]</scope>
    <source>
        <strain evidence="8">CBS 568.67</strain>
    </source>
</reference>
<feature type="binding site" evidence="3">
    <location>
        <begin position="426"/>
        <end position="433"/>
    </location>
    <ligand>
        <name>ATP</name>
        <dbReference type="ChEBI" id="CHEBI:30616"/>
    </ligand>
</feature>
<dbReference type="Gene3D" id="3.40.850.10">
    <property type="entry name" value="Kinesin motor domain"/>
    <property type="match status" value="1"/>
</dbReference>
<feature type="region of interest" description="Disordered" evidence="4">
    <location>
        <begin position="362"/>
        <end position="381"/>
    </location>
</feature>
<dbReference type="AlphaFoldDB" id="A0A485LC84"/>
<feature type="compositionally biased region" description="Polar residues" evidence="4">
    <location>
        <begin position="362"/>
        <end position="372"/>
    </location>
</feature>
<keyword evidence="9" id="KW-1185">Reference proteome</keyword>
<dbReference type="PRINTS" id="PR00380">
    <property type="entry name" value="KINESINHEAVY"/>
</dbReference>
<name>A0A485LC84_9STRA</name>
<dbReference type="InterPro" id="IPR036457">
    <property type="entry name" value="PPM-type-like_dom_sf"/>
</dbReference>
<evidence type="ECO:0000256" key="3">
    <source>
        <dbReference type="PROSITE-ProRule" id="PRU00283"/>
    </source>
</evidence>
<evidence type="ECO:0000259" key="6">
    <source>
        <dbReference type="PROSITE" id="PS51746"/>
    </source>
</evidence>
<dbReference type="PANTHER" id="PTHR47968">
    <property type="entry name" value="CENTROMERE PROTEIN E"/>
    <property type="match status" value="1"/>
</dbReference>
<dbReference type="EMBL" id="VJMH01006404">
    <property type="protein sequence ID" value="KAF0689904.1"/>
    <property type="molecule type" value="Genomic_DNA"/>
</dbReference>
<evidence type="ECO:0000313" key="8">
    <source>
        <dbReference type="EMBL" id="VFT95409.1"/>
    </source>
</evidence>
<dbReference type="GO" id="GO:0005524">
    <property type="term" value="F:ATP binding"/>
    <property type="evidence" value="ECO:0007669"/>
    <property type="project" value="UniProtKB-UniRule"/>
</dbReference>
<evidence type="ECO:0000313" key="7">
    <source>
        <dbReference type="EMBL" id="KAF0689904.1"/>
    </source>
</evidence>
<keyword evidence="3" id="KW-0547">Nucleotide-binding</keyword>
<proteinExistence type="inferred from homology"/>
<dbReference type="InterPro" id="IPR027640">
    <property type="entry name" value="Kinesin-like_fam"/>
</dbReference>
<dbReference type="EMBL" id="CAADRA010006425">
    <property type="protein sequence ID" value="VFT95409.1"/>
    <property type="molecule type" value="Genomic_DNA"/>
</dbReference>
<dbReference type="InterPro" id="IPR036961">
    <property type="entry name" value="Kinesin_motor_dom_sf"/>
</dbReference>
<dbReference type="Pfam" id="PF00481">
    <property type="entry name" value="PP2C"/>
    <property type="match status" value="1"/>
</dbReference>
<dbReference type="InterPro" id="IPR001932">
    <property type="entry name" value="PPM-type_phosphatase-like_dom"/>
</dbReference>
<keyword evidence="2 3" id="KW-0505">Motor protein</keyword>
<evidence type="ECO:0000313" key="9">
    <source>
        <dbReference type="Proteomes" id="UP000332933"/>
    </source>
</evidence>
<keyword evidence="3" id="KW-0067">ATP-binding</keyword>
<dbReference type="SUPFAM" id="SSF52540">
    <property type="entry name" value="P-loop containing nucleoside triphosphate hydrolases"/>
    <property type="match status" value="1"/>
</dbReference>
<protein>
    <submittedName>
        <fullName evidence="8">Aste57867_18674 protein</fullName>
    </submittedName>
</protein>
<dbReference type="GO" id="GO:0003777">
    <property type="term" value="F:microtubule motor activity"/>
    <property type="evidence" value="ECO:0007669"/>
    <property type="project" value="InterPro"/>
</dbReference>
<dbReference type="PROSITE" id="PS50067">
    <property type="entry name" value="KINESIN_MOTOR_2"/>
    <property type="match status" value="1"/>
</dbReference>
<dbReference type="PANTHER" id="PTHR47968:SF75">
    <property type="entry name" value="CENTROMERE-ASSOCIATED PROTEIN E"/>
    <property type="match status" value="1"/>
</dbReference>
<dbReference type="SMART" id="SM00332">
    <property type="entry name" value="PP2Cc"/>
    <property type="match status" value="1"/>
</dbReference>
<feature type="domain" description="Kinesin motor" evidence="5">
    <location>
        <begin position="326"/>
        <end position="645"/>
    </location>
</feature>
<dbReference type="OrthoDB" id="10264738at2759"/>
<evidence type="ECO:0000256" key="2">
    <source>
        <dbReference type="ARBA" id="ARBA00023175"/>
    </source>
</evidence>
<organism evidence="8 9">
    <name type="scientific">Aphanomyces stellatus</name>
    <dbReference type="NCBI Taxonomy" id="120398"/>
    <lineage>
        <taxon>Eukaryota</taxon>
        <taxon>Sar</taxon>
        <taxon>Stramenopiles</taxon>
        <taxon>Oomycota</taxon>
        <taxon>Saprolegniomycetes</taxon>
        <taxon>Saprolegniales</taxon>
        <taxon>Verrucalvaceae</taxon>
        <taxon>Aphanomyces</taxon>
    </lineage>
</organism>
<dbReference type="GO" id="GO:0008017">
    <property type="term" value="F:microtubule binding"/>
    <property type="evidence" value="ECO:0007669"/>
    <property type="project" value="InterPro"/>
</dbReference>
<dbReference type="InterPro" id="IPR027417">
    <property type="entry name" value="P-loop_NTPase"/>
</dbReference>
<dbReference type="Pfam" id="PF00225">
    <property type="entry name" value="Kinesin"/>
    <property type="match status" value="1"/>
</dbReference>
<accession>A0A485LC84</accession>